<keyword evidence="1" id="KW-0472">Membrane</keyword>
<evidence type="ECO:0000313" key="3">
    <source>
        <dbReference type="Proteomes" id="UP000323632"/>
    </source>
</evidence>
<feature type="transmembrane region" description="Helical" evidence="1">
    <location>
        <begin position="175"/>
        <end position="205"/>
    </location>
</feature>
<keyword evidence="3" id="KW-1185">Reference proteome</keyword>
<feature type="transmembrane region" description="Helical" evidence="1">
    <location>
        <begin position="73"/>
        <end position="94"/>
    </location>
</feature>
<feature type="transmembrane region" description="Helical" evidence="1">
    <location>
        <begin position="217"/>
        <end position="245"/>
    </location>
</feature>
<evidence type="ECO:0000313" key="2">
    <source>
        <dbReference type="EMBL" id="KAA5537061.1"/>
    </source>
</evidence>
<gene>
    <name evidence="2" type="ORF">F0919_05140</name>
</gene>
<dbReference type="InterPro" id="IPR021280">
    <property type="entry name" value="TMEM260-like"/>
</dbReference>
<proteinExistence type="predicted"/>
<feature type="transmembrane region" description="Helical" evidence="1">
    <location>
        <begin position="12"/>
        <end position="33"/>
    </location>
</feature>
<protein>
    <submittedName>
        <fullName evidence="2">DUF2723 domain-containing protein</fullName>
    </submittedName>
</protein>
<feature type="transmembrane region" description="Helical" evidence="1">
    <location>
        <begin position="494"/>
        <end position="511"/>
    </location>
</feature>
<accession>A0A5M6CP99</accession>
<feature type="transmembrane region" description="Helical" evidence="1">
    <location>
        <begin position="115"/>
        <end position="133"/>
    </location>
</feature>
<dbReference type="EMBL" id="VWSH01000001">
    <property type="protein sequence ID" value="KAA5537061.1"/>
    <property type="molecule type" value="Genomic_DNA"/>
</dbReference>
<feature type="transmembrane region" description="Helical" evidence="1">
    <location>
        <begin position="285"/>
        <end position="309"/>
    </location>
</feature>
<dbReference type="InterPro" id="IPR052724">
    <property type="entry name" value="GT117_domain-containing"/>
</dbReference>
<feature type="transmembrane region" description="Helical" evidence="1">
    <location>
        <begin position="580"/>
        <end position="598"/>
    </location>
</feature>
<dbReference type="AlphaFoldDB" id="A0A5M6CP99"/>
<feature type="transmembrane region" description="Helical" evidence="1">
    <location>
        <begin position="547"/>
        <end position="568"/>
    </location>
</feature>
<dbReference type="Pfam" id="PF11028">
    <property type="entry name" value="TMEM260-like"/>
    <property type="match status" value="1"/>
</dbReference>
<comment type="caution">
    <text evidence="2">The sequence shown here is derived from an EMBL/GenBank/DDBJ whole genome shotgun (WGS) entry which is preliminary data.</text>
</comment>
<reference evidence="2 3" key="1">
    <citation type="submission" date="2019-09" db="EMBL/GenBank/DDBJ databases">
        <title>Genome sequence and assembly of Taibaiella sp.</title>
        <authorList>
            <person name="Chhetri G."/>
        </authorList>
    </citation>
    <scope>NUCLEOTIDE SEQUENCE [LARGE SCALE GENOMIC DNA]</scope>
    <source>
        <strain evidence="2 3">KVB11</strain>
    </source>
</reference>
<dbReference type="PANTHER" id="PTHR16214:SF3">
    <property type="entry name" value="TRANSMEMBRANE PROTEIN 260"/>
    <property type="match status" value="1"/>
</dbReference>
<dbReference type="Proteomes" id="UP000323632">
    <property type="component" value="Unassembled WGS sequence"/>
</dbReference>
<name>A0A5M6CP99_9BACT</name>
<dbReference type="PANTHER" id="PTHR16214">
    <property type="entry name" value="TRANSMEMBRANE PROTEIN 260"/>
    <property type="match status" value="1"/>
</dbReference>
<dbReference type="RefSeq" id="WP_150031637.1">
    <property type="nucleotide sequence ID" value="NZ_VWSH01000001.1"/>
</dbReference>
<keyword evidence="1" id="KW-0812">Transmembrane</keyword>
<organism evidence="2 3">
    <name type="scientific">Taibaiella lutea</name>
    <dbReference type="NCBI Taxonomy" id="2608001"/>
    <lineage>
        <taxon>Bacteria</taxon>
        <taxon>Pseudomonadati</taxon>
        <taxon>Bacteroidota</taxon>
        <taxon>Chitinophagia</taxon>
        <taxon>Chitinophagales</taxon>
        <taxon>Chitinophagaceae</taxon>
        <taxon>Taibaiella</taxon>
    </lineage>
</organism>
<feature type="transmembrane region" description="Helical" evidence="1">
    <location>
        <begin position="517"/>
        <end position="535"/>
    </location>
</feature>
<feature type="transmembrane region" description="Helical" evidence="1">
    <location>
        <begin position="145"/>
        <end position="163"/>
    </location>
</feature>
<keyword evidence="1" id="KW-1133">Transmembrane helix</keyword>
<feature type="transmembrane region" description="Helical" evidence="1">
    <location>
        <begin position="257"/>
        <end position="279"/>
    </location>
</feature>
<sequence length="1017" mass="115041">MNFRKVNNITGWIVFAIAYATYLLTMEATASLWDCGEFLSTAFKLEVGHSPGAPLFMMLGRLFGVVAPSPDKVAIFINSMSALMSGFTILFLFWTITHFAKKLLVKAGEEVTQSNLIAIMSAGIVGALAYTFSDTFWFSAVEGEVYATSSFFTAIVFWAILKWEHVADEPHADRWLILIFYLMGLSIGVHLLNLLTIPAIVMVYYFKRYNVTLQGGIIAFLAGCVVLGFVQFGVIQYLPIFASWFELLFVNSFHMPFNSGAVFFLILACVGLALLIRWAKKSNRYLLHLCSLCVVFIIIGYSSYIAIIIRSKADVAIDMGNPDNVMTLIPYLQRDQYGQQPLVSGPDFTSQVNKVDEGRAIYAAVTDKDGNKSYQLVDHKPEYSYDETRIFPRVWDFNDPGHKQFYRSYLGLEEGERPSSSDNFSFFCGYQMNWMYWRYVMWNYVGRQNDMEGQGESHNGNWLSGVGPIDKFFGKGDVNLMPDSYKHNKARNELYFLPLILGFLGLVFQFNRDRNDGIIVGLLFFFTGTAIVLYLNNTPLQPRERDYAYAGSTYAFAVWIGLGVLMVADWFQKVLKGNMPAIAASLICILAVPVLMAAKEWDDHDRSQKTIAHDHAYNMLMSCDKNAILITYGDNDTYPLWYLQEIEGIRTDIRIINYNLLGTDWQNEQLTFKINDADALPTIWKPEDYRGDKLNYIPYYEDPRIPKNKYFSLEEVIAFFTSDANQLSTQSGDKTNYLPTKNFYVKLDKSALVKSGLVDIADTANIPGEMSWQFKGGNATRGDMALMNIIAGQAKTGWTRPIYMTDGAPNLGLDAYFQSEGPLRKLVPMIKQQVIPGLSPYTNLDKNINLFTKTFTMGKASGKDVYYDEKNRLLFLVYRQNAAELALNLIGSNRKEDAVKVLDRYMSMVSETSMPWDVLLYDRSIMMIVDAYYRAGAVDKGHKIAEKMVKNINDEVKFYRSLGDRTGNGDLYIVQQNLGVLNYLVNSAAEFGDKQSSDAWKQQMIALSAGIPSNQGQ</sequence>
<evidence type="ECO:0000256" key="1">
    <source>
        <dbReference type="SAM" id="Phobius"/>
    </source>
</evidence>